<gene>
    <name evidence="1" type="ORF">BDN72DRAFT_898178</name>
</gene>
<dbReference type="EMBL" id="ML208353">
    <property type="protein sequence ID" value="TFK68392.1"/>
    <property type="molecule type" value="Genomic_DNA"/>
</dbReference>
<evidence type="ECO:0000313" key="1">
    <source>
        <dbReference type="EMBL" id="TFK68392.1"/>
    </source>
</evidence>
<keyword evidence="2" id="KW-1185">Reference proteome</keyword>
<name>A0ACD3ATY5_9AGAR</name>
<accession>A0ACD3ATY5</accession>
<evidence type="ECO:0000313" key="2">
    <source>
        <dbReference type="Proteomes" id="UP000308600"/>
    </source>
</evidence>
<proteinExistence type="predicted"/>
<organism evidence="1 2">
    <name type="scientific">Pluteus cervinus</name>
    <dbReference type="NCBI Taxonomy" id="181527"/>
    <lineage>
        <taxon>Eukaryota</taxon>
        <taxon>Fungi</taxon>
        <taxon>Dikarya</taxon>
        <taxon>Basidiomycota</taxon>
        <taxon>Agaricomycotina</taxon>
        <taxon>Agaricomycetes</taxon>
        <taxon>Agaricomycetidae</taxon>
        <taxon>Agaricales</taxon>
        <taxon>Pluteineae</taxon>
        <taxon>Pluteaceae</taxon>
        <taxon>Pluteus</taxon>
    </lineage>
</organism>
<dbReference type="Proteomes" id="UP000308600">
    <property type="component" value="Unassembled WGS sequence"/>
</dbReference>
<protein>
    <submittedName>
        <fullName evidence="1">Uncharacterized protein</fullName>
    </submittedName>
</protein>
<reference evidence="1 2" key="1">
    <citation type="journal article" date="2019" name="Nat. Ecol. Evol.">
        <title>Megaphylogeny resolves global patterns of mushroom evolution.</title>
        <authorList>
            <person name="Varga T."/>
            <person name="Krizsan K."/>
            <person name="Foldi C."/>
            <person name="Dima B."/>
            <person name="Sanchez-Garcia M."/>
            <person name="Sanchez-Ramirez S."/>
            <person name="Szollosi G.J."/>
            <person name="Szarkandi J.G."/>
            <person name="Papp V."/>
            <person name="Albert L."/>
            <person name="Andreopoulos W."/>
            <person name="Angelini C."/>
            <person name="Antonin V."/>
            <person name="Barry K.W."/>
            <person name="Bougher N.L."/>
            <person name="Buchanan P."/>
            <person name="Buyck B."/>
            <person name="Bense V."/>
            <person name="Catcheside P."/>
            <person name="Chovatia M."/>
            <person name="Cooper J."/>
            <person name="Damon W."/>
            <person name="Desjardin D."/>
            <person name="Finy P."/>
            <person name="Geml J."/>
            <person name="Haridas S."/>
            <person name="Hughes K."/>
            <person name="Justo A."/>
            <person name="Karasinski D."/>
            <person name="Kautmanova I."/>
            <person name="Kiss B."/>
            <person name="Kocsube S."/>
            <person name="Kotiranta H."/>
            <person name="LaButti K.M."/>
            <person name="Lechner B.E."/>
            <person name="Liimatainen K."/>
            <person name="Lipzen A."/>
            <person name="Lukacs Z."/>
            <person name="Mihaltcheva S."/>
            <person name="Morgado L.N."/>
            <person name="Niskanen T."/>
            <person name="Noordeloos M.E."/>
            <person name="Ohm R.A."/>
            <person name="Ortiz-Santana B."/>
            <person name="Ovrebo C."/>
            <person name="Racz N."/>
            <person name="Riley R."/>
            <person name="Savchenko A."/>
            <person name="Shiryaev A."/>
            <person name="Soop K."/>
            <person name="Spirin V."/>
            <person name="Szebenyi C."/>
            <person name="Tomsovsky M."/>
            <person name="Tulloss R.E."/>
            <person name="Uehling J."/>
            <person name="Grigoriev I.V."/>
            <person name="Vagvolgyi C."/>
            <person name="Papp T."/>
            <person name="Martin F.M."/>
            <person name="Miettinen O."/>
            <person name="Hibbett D.S."/>
            <person name="Nagy L.G."/>
        </authorList>
    </citation>
    <scope>NUCLEOTIDE SEQUENCE [LARGE SCALE GENOMIC DNA]</scope>
    <source>
        <strain evidence="1 2">NL-1719</strain>
    </source>
</reference>
<sequence length="197" mass="22514">MSTIVLCVGFPNHQYRLNAARARFDTSNTRHQIAISAVQIWFSSTFLSSARARFYVSDATISAGQIHLSSTFLSSAQVRFYAFDTRNDICGADLVLIHLQTVFVTHNHKQDSIFIIFKLIPSQTPQDRVLYAQLGLHRDIPQYLDIKANLARSHSLVEWIALQRRTFNPCLQDSLFAYSSSPMERIWIYSTPLDDIN</sequence>